<evidence type="ECO:0000256" key="1">
    <source>
        <dbReference type="SAM" id="MobiDB-lite"/>
    </source>
</evidence>
<dbReference type="EMBL" id="KN653433">
    <property type="protein sequence ID" value="KHN27263.1"/>
    <property type="molecule type" value="Genomic_DNA"/>
</dbReference>
<organism evidence="2">
    <name type="scientific">Glycine soja</name>
    <name type="common">Wild soybean</name>
    <dbReference type="NCBI Taxonomy" id="3848"/>
    <lineage>
        <taxon>Eukaryota</taxon>
        <taxon>Viridiplantae</taxon>
        <taxon>Streptophyta</taxon>
        <taxon>Embryophyta</taxon>
        <taxon>Tracheophyta</taxon>
        <taxon>Spermatophyta</taxon>
        <taxon>Magnoliopsida</taxon>
        <taxon>eudicotyledons</taxon>
        <taxon>Gunneridae</taxon>
        <taxon>Pentapetalae</taxon>
        <taxon>rosids</taxon>
        <taxon>fabids</taxon>
        <taxon>Fabales</taxon>
        <taxon>Fabaceae</taxon>
        <taxon>Papilionoideae</taxon>
        <taxon>50 kb inversion clade</taxon>
        <taxon>NPAAA clade</taxon>
        <taxon>indigoferoid/millettioid clade</taxon>
        <taxon>Phaseoleae</taxon>
        <taxon>Glycine</taxon>
        <taxon>Glycine subgen. Soja</taxon>
    </lineage>
</organism>
<feature type="region of interest" description="Disordered" evidence="1">
    <location>
        <begin position="1"/>
        <end position="20"/>
    </location>
</feature>
<gene>
    <name evidence="2" type="ORF">glysoja_041821</name>
</gene>
<dbReference type="Proteomes" id="UP000053555">
    <property type="component" value="Unassembled WGS sequence"/>
</dbReference>
<evidence type="ECO:0000313" key="2">
    <source>
        <dbReference type="EMBL" id="KHN27263.1"/>
    </source>
</evidence>
<sequence length="67" mass="7518">MGTTPSQNIQQIKKRNPDSRQIQIKKANASLCPFLFVLRISDAPEIDEVAIKRADLLGSYQNTKEST</sequence>
<name>A0A0B2R5Q7_GLYSO</name>
<proteinExistence type="predicted"/>
<protein>
    <submittedName>
        <fullName evidence="2">Uncharacterized protein</fullName>
    </submittedName>
</protein>
<reference evidence="2" key="1">
    <citation type="submission" date="2014-07" db="EMBL/GenBank/DDBJ databases">
        <title>Identification of a novel salt tolerance gene in wild soybean by whole-genome sequencing.</title>
        <authorList>
            <person name="Lam H.-M."/>
            <person name="Qi X."/>
            <person name="Li M.-W."/>
            <person name="Liu X."/>
            <person name="Xie M."/>
            <person name="Ni M."/>
            <person name="Xu X."/>
        </authorList>
    </citation>
    <scope>NUCLEOTIDE SEQUENCE [LARGE SCALE GENOMIC DNA]</scope>
    <source>
        <tissue evidence="2">Root</tissue>
    </source>
</reference>
<dbReference type="AlphaFoldDB" id="A0A0B2R5Q7"/>
<accession>A0A0B2R5Q7</accession>
<feature type="compositionally biased region" description="Polar residues" evidence="1">
    <location>
        <begin position="1"/>
        <end position="11"/>
    </location>
</feature>